<dbReference type="EMBL" id="JPWU03000523">
    <property type="protein sequence ID" value="KAG2512301.1"/>
    <property type="molecule type" value="Genomic_DNA"/>
</dbReference>
<feature type="domain" description="Jacalin-type lectin" evidence="2">
    <location>
        <begin position="1"/>
        <end position="90"/>
    </location>
</feature>
<feature type="region of interest" description="Disordered" evidence="1">
    <location>
        <begin position="618"/>
        <end position="731"/>
    </location>
</feature>
<dbReference type="PANTHER" id="PTHR47293">
    <property type="entry name" value="JACALIN-RELATED LECTIN 3"/>
    <property type="match status" value="1"/>
</dbReference>
<feature type="domain" description="Jacalin-type lectin" evidence="2">
    <location>
        <begin position="798"/>
        <end position="939"/>
    </location>
</feature>
<feature type="compositionally biased region" description="Low complexity" evidence="1">
    <location>
        <begin position="636"/>
        <end position="649"/>
    </location>
</feature>
<evidence type="ECO:0000313" key="3">
    <source>
        <dbReference type="EMBL" id="KAG2512301.1"/>
    </source>
</evidence>
<reference evidence="3" key="2">
    <citation type="submission" date="2020-06" db="EMBL/GenBank/DDBJ databases">
        <authorList>
            <person name="Studholme D.J."/>
        </authorList>
    </citation>
    <scope>NUCLEOTIDE SEQUENCE</scope>
    <source>
        <strain evidence="3">NZFS 3630</strain>
    </source>
</reference>
<gene>
    <name evidence="3" type="ORF">JM18_008534</name>
</gene>
<comment type="caution">
    <text evidence="3">The sequence shown here is derived from an EMBL/GenBank/DDBJ whole genome shotgun (WGS) entry which is preliminary data.</text>
</comment>
<dbReference type="PROSITE" id="PS51752">
    <property type="entry name" value="JACALIN_LECTIN"/>
    <property type="match status" value="5"/>
</dbReference>
<dbReference type="CDD" id="cd09615">
    <property type="entry name" value="Jacalin_EEP"/>
    <property type="match status" value="4"/>
</dbReference>
<name>A0A921SA13_9STRA</name>
<evidence type="ECO:0000313" key="4">
    <source>
        <dbReference type="Proteomes" id="UP000792063"/>
    </source>
</evidence>
<feature type="domain" description="Jacalin-type lectin" evidence="2">
    <location>
        <begin position="983"/>
        <end position="1124"/>
    </location>
</feature>
<reference evidence="3" key="1">
    <citation type="journal article" date="2015" name="Genom Data">
        <title>Genome sequences of six Phytophthora species associated with forests in New Zealand.</title>
        <authorList>
            <person name="Studholme D.J."/>
            <person name="McDougal R.L."/>
            <person name="Sambles C."/>
            <person name="Hansen E."/>
            <person name="Hardy G."/>
            <person name="Grant M."/>
            <person name="Ganley R.J."/>
            <person name="Williams N.M."/>
        </authorList>
    </citation>
    <scope>NUCLEOTIDE SEQUENCE</scope>
    <source>
        <strain evidence="3">NZFS 3630</strain>
    </source>
</reference>
<feature type="compositionally biased region" description="Low complexity" evidence="1">
    <location>
        <begin position="698"/>
        <end position="731"/>
    </location>
</feature>
<feature type="region of interest" description="Disordered" evidence="1">
    <location>
        <begin position="763"/>
        <end position="790"/>
    </location>
</feature>
<dbReference type="SUPFAM" id="SSF51101">
    <property type="entry name" value="Mannose-binding lectins"/>
    <property type="match status" value="5"/>
</dbReference>
<dbReference type="Proteomes" id="UP000792063">
    <property type="component" value="Unassembled WGS sequence"/>
</dbReference>
<dbReference type="SMART" id="SM00915">
    <property type="entry name" value="Jacalin"/>
    <property type="match status" value="4"/>
</dbReference>
<dbReference type="PANTHER" id="PTHR47293:SF27">
    <property type="entry name" value="JACALIN-TYPE LECTIN DOMAIN-CONTAINING PROTEIN"/>
    <property type="match status" value="1"/>
</dbReference>
<accession>A0A921SA13</accession>
<feature type="domain" description="Jacalin-type lectin" evidence="2">
    <location>
        <begin position="470"/>
        <end position="611"/>
    </location>
</feature>
<evidence type="ECO:0000259" key="2">
    <source>
        <dbReference type="PROSITE" id="PS51752"/>
    </source>
</evidence>
<dbReference type="Pfam" id="PF01419">
    <property type="entry name" value="Jacalin"/>
    <property type="match status" value="5"/>
</dbReference>
<dbReference type="InterPro" id="IPR001229">
    <property type="entry name" value="Jacalin-like_lectin_dom"/>
</dbReference>
<organism evidence="3 4">
    <name type="scientific">Phytophthora kernoviae</name>
    <dbReference type="NCBI Taxonomy" id="325452"/>
    <lineage>
        <taxon>Eukaryota</taxon>
        <taxon>Sar</taxon>
        <taxon>Stramenopiles</taxon>
        <taxon>Oomycota</taxon>
        <taxon>Peronosporomycetes</taxon>
        <taxon>Peronosporales</taxon>
        <taxon>Peronosporaceae</taxon>
        <taxon>Phytophthora</taxon>
    </lineage>
</organism>
<proteinExistence type="predicted"/>
<feature type="compositionally biased region" description="Pro residues" evidence="1">
    <location>
        <begin position="624"/>
        <end position="635"/>
    </location>
</feature>
<protein>
    <recommendedName>
        <fullName evidence="2">Jacalin-type lectin domain-containing protein</fullName>
    </recommendedName>
</protein>
<sequence length="1793" mass="186071">MSHGGSGGTENTLTLGAGEYITSMEAHWGKKDDHTRVFYLNFVTSAGNSISGGTQTDDKATAIAPDGFQLAGFYGRAEDEVDQLGAIWTRISAVDLSLTDEEASSGSGILYGTTIRNWQTTAPQGDTAQLLTVAYQSNVVLVDLPVAVLACLGLPVPASLKFSGVVLVIVEGIVKQAITNGDVIISTGENVLNLLTGTGALNSSTTDMTTTDDLQDLINTNSTCGYELKRLTDRVITSVNEVRNNTPGAAAADVRVIVYKSSIVLNDIPRVTNDCMGELLGNKTNEAAFETRDLLRKTFGVIIDQLIETGTTDMGKDVAQDDYMLKVANMGLVVLSTIDPTGIAYMASQFVQPICGPTAYLGEIDDGTLYDALGLTTVDEAFVGSYGTWAKSGDGVVHLILESVDTEDVSVVVHSGGDKYAEVKVAAGETVTWDSTIPELQDKTMYLDRWRPGILGLPVAIPGSFSDDSVQLSESFGGPHGTDFSDEASVSAGQTIASITIRAGERVDGISLEITGPTAATFSHGGSGGTENTLKLGADEYITSMEAHWGKKNDHTRIFYLSFGTSAGNSVAGGSTTDDKNSVTAPEGFQLGGFFGKGGDEIDLLGAIWTRIAAETAPPATEAPAPPATEAPAPEPATEASAAATDPPAVQVEVTEASAEGTEAPAASTDASAEGTGASVVQVEVTEASTEGTEAPVASTDASAKGTGASAASTDASAESTGASAASTDASAESTGASAASAAASSAEGTKTLAKIREELADGTEAPAAGTEVQAAATEAPAAPTEAPAPAISVEDSVQLSESFGGPHGTDFSDEAAATSGQTVASITIRAGERVDGISLEITGPTAATFSHGGSGGTENTLKLGADEYITSMEAHWGKKNDHTRIFYLSFGTSAGNSVAGGSMTDDKNSVTAPEGFQLGGFFGKGGDEIDLLGAIWTSIVVVTAPPTEAPTPAPAPGTEEPDFAPGTVVPAGGTTKKVMKAVQLSESFGGPHGNQFSDQAAATSGQTIGSITVRGAKRVDGLTLEVVGPTAATFIHGGTGGTDNTLKLGAGEHITSMEVHWGQRNGHTRIFFLNFGTSAGNSVAAGSQTAEKATITAPEGYQLGGFFGRDGDEIDLLGVVWTSIEVVEDVAMAPVSADEDIVLSEIFGGPHGLAFSDINSIKFGQTLSSITIRAGERVDAVTLQIATPTEKTFNHGGKGGTENTLTLGDGEYITSMEAHSGKKNDHTRVFYLKFGTSAGNFIEAGSKTDGVGTATAPEGFQLSGFYGRAENEVDQLGVIWTRITAKNIELTDTSGIGNGTYGTSIRNWVGPTIGDASDTACYRKTTAYDSNNICPLGYGKDDDDCLARCPLAYPVACGAECIPQNDDCALEVIWKIGSVIAVALNVLSGGVFGQILAAYKTAKWAITCAANVVSVVRSLIYYIRYQQTAAPQGDTEELLTVAYQADVVLIDLPRAICVCLGMPVPKGTEFADTVLQVVEGIVKQAITNGDEILSTGANALSLLTGSGAINKTDATVDELQDLVDKNSSCGYELKRLTDRVRDSVLEVRDKTPGSSAKDIRVVVYKSPIVMNDIPTVTNNCMGELLSSKTLKAAYETRDMLRKTFEVIVDQLIDTGTTDLGESVAEDEYMREVANMGLVVLSTIDPTGIAYMASQFVQPICGPTAYLGEIDDGTLNDALGLTTVDEAFAGSYGSWTKSGDGVVHLIFESTDTKDVTVVVHSGGDDYAEVDVGAGDTVTWDATIPELQDKQMYLDRWRPGILGLPGSGGGSLLLWIPRSSAGGHITMHVRINVS</sequence>
<feature type="domain" description="Jacalin-type lectin" evidence="2">
    <location>
        <begin position="1142"/>
        <end position="1283"/>
    </location>
</feature>
<dbReference type="InterPro" id="IPR036404">
    <property type="entry name" value="Jacalin-like_lectin_dom_sf"/>
</dbReference>
<evidence type="ECO:0000256" key="1">
    <source>
        <dbReference type="SAM" id="MobiDB-lite"/>
    </source>
</evidence>
<feature type="compositionally biased region" description="Low complexity" evidence="1">
    <location>
        <begin position="775"/>
        <end position="790"/>
    </location>
</feature>
<dbReference type="Gene3D" id="2.100.10.30">
    <property type="entry name" value="Jacalin-like lectin domain"/>
    <property type="match status" value="5"/>
</dbReference>